<reference evidence="2 3" key="1">
    <citation type="submission" date="2024-09" db="EMBL/GenBank/DDBJ databases">
        <authorList>
            <person name="Sun Q."/>
            <person name="Mori K."/>
        </authorList>
    </citation>
    <scope>NUCLEOTIDE SEQUENCE [LARGE SCALE GENOMIC DNA]</scope>
    <source>
        <strain evidence="2 3">NCAIM B.02604</strain>
    </source>
</reference>
<keyword evidence="3" id="KW-1185">Reference proteome</keyword>
<feature type="region of interest" description="Disordered" evidence="1">
    <location>
        <begin position="54"/>
        <end position="120"/>
    </location>
</feature>
<evidence type="ECO:0008006" key="4">
    <source>
        <dbReference type="Google" id="ProtNLM"/>
    </source>
</evidence>
<gene>
    <name evidence="2" type="ORF">ACFFFR_07215</name>
</gene>
<evidence type="ECO:0000256" key="1">
    <source>
        <dbReference type="SAM" id="MobiDB-lite"/>
    </source>
</evidence>
<dbReference type="Proteomes" id="UP001589862">
    <property type="component" value="Unassembled WGS sequence"/>
</dbReference>
<organism evidence="2 3">
    <name type="scientific">Micrococcoides hystricis</name>
    <dbReference type="NCBI Taxonomy" id="1572761"/>
    <lineage>
        <taxon>Bacteria</taxon>
        <taxon>Bacillati</taxon>
        <taxon>Actinomycetota</taxon>
        <taxon>Actinomycetes</taxon>
        <taxon>Micrococcales</taxon>
        <taxon>Micrococcaceae</taxon>
        <taxon>Micrococcoides</taxon>
    </lineage>
</organism>
<dbReference type="EMBL" id="JBHLUB010000029">
    <property type="protein sequence ID" value="MFC0582171.1"/>
    <property type="molecule type" value="Genomic_DNA"/>
</dbReference>
<protein>
    <recommendedName>
        <fullName evidence="4">YtxH domain-containing protein</fullName>
    </recommendedName>
</protein>
<comment type="caution">
    <text evidence="2">The sequence shown here is derived from an EMBL/GenBank/DDBJ whole genome shotgun (WGS) entry which is preliminary data.</text>
</comment>
<dbReference type="RefSeq" id="WP_377459135.1">
    <property type="nucleotide sequence ID" value="NZ_JBHLUB010000029.1"/>
</dbReference>
<evidence type="ECO:0000313" key="2">
    <source>
        <dbReference type="EMBL" id="MFC0582171.1"/>
    </source>
</evidence>
<sequence length="120" mass="12951">MKIGRLLTLGLGVGIGFVLGSRSGRDSYERMKDEARRIWEDPKVQSTIHDVTDNVREHAPEAVNKVVDTVTDLTGRDGNDKDNATPNHKPDVVSDPELGGSEAASDWASEGGAPSPRRSN</sequence>
<accession>A0ABV6PC38</accession>
<evidence type="ECO:0000313" key="3">
    <source>
        <dbReference type="Proteomes" id="UP001589862"/>
    </source>
</evidence>
<proteinExistence type="predicted"/>
<feature type="compositionally biased region" description="Basic and acidic residues" evidence="1">
    <location>
        <begin position="74"/>
        <end position="92"/>
    </location>
</feature>
<name>A0ABV6PC38_9MICC</name>